<dbReference type="SUPFAM" id="SSF46785">
    <property type="entry name" value="Winged helix' DNA-binding domain"/>
    <property type="match status" value="1"/>
</dbReference>
<evidence type="ECO:0000313" key="6">
    <source>
        <dbReference type="EMBL" id="PPB02153.1"/>
    </source>
</evidence>
<dbReference type="PIRSF" id="PIRSF019455">
    <property type="entry name" value="CopR_AtkY"/>
    <property type="match status" value="1"/>
</dbReference>
<evidence type="ECO:0000313" key="5">
    <source>
        <dbReference type="EMBL" id="MCZ0808874.1"/>
    </source>
</evidence>
<keyword evidence="4" id="KW-0804">Transcription</keyword>
<reference evidence="6 7" key="1">
    <citation type="submission" date="2018-02" db="EMBL/GenBank/DDBJ databases">
        <title>Comparative analysis of genomes of three Brevibacillus laterosporus strains producers of potent antimicrobials isolated from silage.</title>
        <authorList>
            <person name="Kojic M."/>
            <person name="Miljkovic M."/>
            <person name="Studholme D."/>
            <person name="Filipic B."/>
        </authorList>
    </citation>
    <scope>NUCLEOTIDE SEQUENCE [LARGE SCALE GENOMIC DNA]</scope>
    <source>
        <strain evidence="6 7">BGSP11</strain>
    </source>
</reference>
<evidence type="ECO:0000256" key="4">
    <source>
        <dbReference type="ARBA" id="ARBA00023163"/>
    </source>
</evidence>
<keyword evidence="3" id="KW-0238">DNA-binding</keyword>
<dbReference type="Gene3D" id="1.10.4040.10">
    <property type="entry name" value="Penicillinase repressor domain"/>
    <property type="match status" value="1"/>
</dbReference>
<dbReference type="RefSeq" id="WP_104032095.1">
    <property type="nucleotide sequence ID" value="NZ_JANSGW010000025.1"/>
</dbReference>
<dbReference type="EMBL" id="PRKQ01000014">
    <property type="protein sequence ID" value="PPB02153.1"/>
    <property type="molecule type" value="Genomic_DNA"/>
</dbReference>
<dbReference type="InterPro" id="IPR005650">
    <property type="entry name" value="BlaI_family"/>
</dbReference>
<dbReference type="GO" id="GO:0045892">
    <property type="term" value="P:negative regulation of DNA-templated transcription"/>
    <property type="evidence" value="ECO:0007669"/>
    <property type="project" value="InterPro"/>
</dbReference>
<keyword evidence="2" id="KW-0805">Transcription regulation</keyword>
<organism evidence="6 7">
    <name type="scientific">Brevibacillus laterosporus</name>
    <name type="common">Bacillus laterosporus</name>
    <dbReference type="NCBI Taxonomy" id="1465"/>
    <lineage>
        <taxon>Bacteria</taxon>
        <taxon>Bacillati</taxon>
        <taxon>Bacillota</taxon>
        <taxon>Bacilli</taxon>
        <taxon>Bacillales</taxon>
        <taxon>Paenibacillaceae</taxon>
        <taxon>Brevibacillus</taxon>
    </lineage>
</organism>
<dbReference type="AlphaFoldDB" id="A0AAP8U526"/>
<comment type="caution">
    <text evidence="6">The sequence shown here is derived from an EMBL/GenBank/DDBJ whole genome shotgun (WGS) entry which is preliminary data.</text>
</comment>
<sequence>MTNIPKISEAEWEIMKIIWREYPITAENIIHALPKDIMWTEQTVRTFLNRLLKKQAIGYERSGRSYEYYPLISEKESRRAESESFLKRVFSGAAGMMVTNFLEEAHLSEKEIDDLQKLLQDKQKKNHERGDNC</sequence>
<dbReference type="InterPro" id="IPR036390">
    <property type="entry name" value="WH_DNA-bd_sf"/>
</dbReference>
<evidence type="ECO:0000256" key="2">
    <source>
        <dbReference type="ARBA" id="ARBA00023015"/>
    </source>
</evidence>
<gene>
    <name evidence="6" type="ORF">C4A77_13060</name>
    <name evidence="5" type="ORF">O0554_18465</name>
</gene>
<protein>
    <submittedName>
        <fullName evidence="5">BlaI/MecI/CopY family transcriptional regulator</fullName>
    </submittedName>
    <submittedName>
        <fullName evidence="6">CopY/TcrY family copper transport repressor</fullName>
    </submittedName>
</protein>
<dbReference type="GO" id="GO:0003677">
    <property type="term" value="F:DNA binding"/>
    <property type="evidence" value="ECO:0007669"/>
    <property type="project" value="UniProtKB-KW"/>
</dbReference>
<evidence type="ECO:0000256" key="1">
    <source>
        <dbReference type="ARBA" id="ARBA00011046"/>
    </source>
</evidence>
<dbReference type="InterPro" id="IPR036388">
    <property type="entry name" value="WH-like_DNA-bd_sf"/>
</dbReference>
<reference evidence="5" key="2">
    <citation type="submission" date="2022-09" db="EMBL/GenBank/DDBJ databases">
        <title>Genome analysis and characterization of larvicidal activity of Brevibacillus strains.</title>
        <authorList>
            <person name="Patrusheva E.V."/>
            <person name="Izotova A.O."/>
            <person name="Toshchakov S.V."/>
            <person name="Sineoky S.P."/>
        </authorList>
    </citation>
    <scope>NUCLEOTIDE SEQUENCE</scope>
    <source>
        <strain evidence="5">VKPM_B-13247</strain>
    </source>
</reference>
<dbReference type="EMBL" id="JAPTNE010000025">
    <property type="protein sequence ID" value="MCZ0808874.1"/>
    <property type="molecule type" value="Genomic_DNA"/>
</dbReference>
<dbReference type="Gene3D" id="1.10.10.10">
    <property type="entry name" value="Winged helix-like DNA-binding domain superfamily/Winged helix DNA-binding domain"/>
    <property type="match status" value="1"/>
</dbReference>
<dbReference type="Proteomes" id="UP000239759">
    <property type="component" value="Unassembled WGS sequence"/>
</dbReference>
<evidence type="ECO:0000313" key="7">
    <source>
        <dbReference type="Proteomes" id="UP000239759"/>
    </source>
</evidence>
<accession>A0AAP8U526</accession>
<evidence type="ECO:0000256" key="3">
    <source>
        <dbReference type="ARBA" id="ARBA00023125"/>
    </source>
</evidence>
<dbReference type="Proteomes" id="UP001077662">
    <property type="component" value="Unassembled WGS sequence"/>
</dbReference>
<proteinExistence type="inferred from homology"/>
<dbReference type="Pfam" id="PF03965">
    <property type="entry name" value="Penicillinase_R"/>
    <property type="match status" value="1"/>
</dbReference>
<comment type="similarity">
    <text evidence="1">Belongs to the BlaI transcriptional regulatory family.</text>
</comment>
<name>A0AAP8U526_BRELA</name>